<dbReference type="AlphaFoldDB" id="A0AAW1Q2M1"/>
<dbReference type="Proteomes" id="UP001465755">
    <property type="component" value="Unassembled WGS sequence"/>
</dbReference>
<feature type="region of interest" description="Disordered" evidence="1">
    <location>
        <begin position="61"/>
        <end position="94"/>
    </location>
</feature>
<proteinExistence type="predicted"/>
<sequence length="186" mass="19312">MQIPDSVIFSRRGKPGSRGDGKDLQRPKLGRKAVNFSAAPAGEQQLPIMGRKFVDAAGAVHASHGTGSSDRSTVWSQQSQRLRGASATGGQRTPASLGGTGLFAVSQSSTGTGFLLNLLLPGSTSCSNGRQSSAPNLNANTLVLTWHQTLAGQTTDAHTRLPQGVTEDAKPFFSNFSCTGSSVANE</sequence>
<evidence type="ECO:0000256" key="1">
    <source>
        <dbReference type="SAM" id="MobiDB-lite"/>
    </source>
</evidence>
<evidence type="ECO:0000313" key="2">
    <source>
        <dbReference type="EMBL" id="KAK9815000.1"/>
    </source>
</evidence>
<dbReference type="EMBL" id="JALJOQ010000001">
    <property type="protein sequence ID" value="KAK9815000.1"/>
    <property type="molecule type" value="Genomic_DNA"/>
</dbReference>
<feature type="compositionally biased region" description="Polar residues" evidence="1">
    <location>
        <begin position="65"/>
        <end position="81"/>
    </location>
</feature>
<feature type="compositionally biased region" description="Basic and acidic residues" evidence="1">
    <location>
        <begin position="17"/>
        <end position="26"/>
    </location>
</feature>
<comment type="caution">
    <text evidence="2">The sequence shown here is derived from an EMBL/GenBank/DDBJ whole genome shotgun (WGS) entry which is preliminary data.</text>
</comment>
<protein>
    <submittedName>
        <fullName evidence="2">Uncharacterized protein</fullName>
    </submittedName>
</protein>
<name>A0AAW1Q2M1_9CHLO</name>
<keyword evidence="3" id="KW-1185">Reference proteome</keyword>
<gene>
    <name evidence="2" type="ORF">WJX73_004474</name>
</gene>
<reference evidence="2 3" key="1">
    <citation type="journal article" date="2024" name="Nat. Commun.">
        <title>Phylogenomics reveals the evolutionary origins of lichenization in chlorophyte algae.</title>
        <authorList>
            <person name="Puginier C."/>
            <person name="Libourel C."/>
            <person name="Otte J."/>
            <person name="Skaloud P."/>
            <person name="Haon M."/>
            <person name="Grisel S."/>
            <person name="Petersen M."/>
            <person name="Berrin J.G."/>
            <person name="Delaux P.M."/>
            <person name="Dal Grande F."/>
            <person name="Keller J."/>
        </authorList>
    </citation>
    <scope>NUCLEOTIDE SEQUENCE [LARGE SCALE GENOMIC DNA]</scope>
    <source>
        <strain evidence="2 3">SAG 2036</strain>
    </source>
</reference>
<accession>A0AAW1Q2M1</accession>
<evidence type="ECO:0000313" key="3">
    <source>
        <dbReference type="Proteomes" id="UP001465755"/>
    </source>
</evidence>
<organism evidence="2 3">
    <name type="scientific">Symbiochloris irregularis</name>
    <dbReference type="NCBI Taxonomy" id="706552"/>
    <lineage>
        <taxon>Eukaryota</taxon>
        <taxon>Viridiplantae</taxon>
        <taxon>Chlorophyta</taxon>
        <taxon>core chlorophytes</taxon>
        <taxon>Trebouxiophyceae</taxon>
        <taxon>Trebouxiales</taxon>
        <taxon>Trebouxiaceae</taxon>
        <taxon>Symbiochloris</taxon>
    </lineage>
</organism>
<feature type="region of interest" description="Disordered" evidence="1">
    <location>
        <begin position="1"/>
        <end position="29"/>
    </location>
</feature>